<evidence type="ECO:0000313" key="2">
    <source>
        <dbReference type="Proteomes" id="UP000093355"/>
    </source>
</evidence>
<dbReference type="RefSeq" id="WP_067023337.1">
    <property type="nucleotide sequence ID" value="NZ_JRNY01000001.1"/>
</dbReference>
<sequence>MAKPRVVVILRYGLNPGAWLARHDAGGVVDRAPYGYDRAEQWFELSWSRDHPEGPVRRTVRTGLRRLLGFDLVHVWRNRRIIRHADAVWTHTEREHLAVAALKALRPRAYRAISIAQSVWLWDRWQEAGALRRALYARLLRRHAVELTLSRENRDASRRLVPGRDVRRIPFGTHPASGAGPEHVRADPPVVLTVGNDRHRDWGLLLDVTRRMPDVRFDVVTRAEDVRARDWPANVTVRSATQTELLARAYAEASVVAIPLRPNLHASGCTVAIEAMSARVPIVATGAGGIQEYLAGTGAAIVAVGDGVGFERALRSALATRARGPARPEVARGLTEDDYVRRLAAITLALREGRPVPAAVEAFAAVPDPARPHRTGVAA</sequence>
<dbReference type="EMBL" id="LXMD01000012">
    <property type="protein sequence ID" value="OCG75764.1"/>
    <property type="molecule type" value="Genomic_DNA"/>
</dbReference>
<gene>
    <name evidence="1" type="ORF">A7J15_01580</name>
</gene>
<evidence type="ECO:0008006" key="3">
    <source>
        <dbReference type="Google" id="ProtNLM"/>
    </source>
</evidence>
<name>A0A1B9NGT7_9MICO</name>
<accession>A0A1B9NGT7</accession>
<comment type="caution">
    <text evidence="1">The sequence shown here is derived from an EMBL/GenBank/DDBJ whole genome shotgun (WGS) entry which is preliminary data.</text>
</comment>
<dbReference type="Proteomes" id="UP000093355">
    <property type="component" value="Unassembled WGS sequence"/>
</dbReference>
<proteinExistence type="predicted"/>
<evidence type="ECO:0000313" key="1">
    <source>
        <dbReference type="EMBL" id="OCG75764.1"/>
    </source>
</evidence>
<dbReference type="SUPFAM" id="SSF53756">
    <property type="entry name" value="UDP-Glycosyltransferase/glycogen phosphorylase"/>
    <property type="match status" value="1"/>
</dbReference>
<dbReference type="Gene3D" id="3.40.50.2000">
    <property type="entry name" value="Glycogen Phosphorylase B"/>
    <property type="match status" value="1"/>
</dbReference>
<dbReference type="OrthoDB" id="5116476at2"/>
<organism evidence="1 2">
    <name type="scientific">Microbacterium sediminis</name>
    <dbReference type="NCBI Taxonomy" id="904291"/>
    <lineage>
        <taxon>Bacteria</taxon>
        <taxon>Bacillati</taxon>
        <taxon>Actinomycetota</taxon>
        <taxon>Actinomycetes</taxon>
        <taxon>Micrococcales</taxon>
        <taxon>Microbacteriaceae</taxon>
        <taxon>Microbacterium</taxon>
    </lineage>
</organism>
<dbReference type="Pfam" id="PF13692">
    <property type="entry name" value="Glyco_trans_1_4"/>
    <property type="match status" value="1"/>
</dbReference>
<protein>
    <recommendedName>
        <fullName evidence="3">Glycosyltransferase</fullName>
    </recommendedName>
</protein>
<reference evidence="1 2" key="1">
    <citation type="submission" date="2016-05" db="EMBL/GenBank/DDBJ databases">
        <authorList>
            <person name="Lavstsen T."/>
            <person name="Jespersen J.S."/>
        </authorList>
    </citation>
    <scope>NUCLEOTIDE SEQUENCE [LARGE SCALE GENOMIC DNA]</scope>
    <source>
        <strain evidence="1 2">YLB-01</strain>
    </source>
</reference>
<keyword evidence="2" id="KW-1185">Reference proteome</keyword>
<dbReference type="STRING" id="904291.A7J15_01580"/>
<dbReference type="AlphaFoldDB" id="A0A1B9NGT7"/>